<dbReference type="EMBL" id="CP058350">
    <property type="protein sequence ID" value="QLF69270.1"/>
    <property type="molecule type" value="Genomic_DNA"/>
</dbReference>
<organism evidence="3 4">
    <name type="scientific">Peteryoungia desertarenae</name>
    <dbReference type="NCBI Taxonomy" id="1813451"/>
    <lineage>
        <taxon>Bacteria</taxon>
        <taxon>Pseudomonadati</taxon>
        <taxon>Pseudomonadota</taxon>
        <taxon>Alphaproteobacteria</taxon>
        <taxon>Hyphomicrobiales</taxon>
        <taxon>Rhizobiaceae</taxon>
        <taxon>Peteryoungia</taxon>
    </lineage>
</organism>
<keyword evidence="4" id="KW-1185">Reference proteome</keyword>
<proteinExistence type="predicted"/>
<keyword evidence="2" id="KW-0472">Membrane</keyword>
<evidence type="ECO:0000313" key="4">
    <source>
        <dbReference type="Proteomes" id="UP000308530"/>
    </source>
</evidence>
<gene>
    <name evidence="3" type="ORF">FE840_006785</name>
</gene>
<evidence type="ECO:0000256" key="2">
    <source>
        <dbReference type="SAM" id="Phobius"/>
    </source>
</evidence>
<reference evidence="3 4" key="1">
    <citation type="submission" date="2020-06" db="EMBL/GenBank/DDBJ databases">
        <title>Genome sequence of Rhizobium sp strain ADMK78.</title>
        <authorList>
            <person name="Rahi P."/>
        </authorList>
    </citation>
    <scope>NUCLEOTIDE SEQUENCE [LARGE SCALE GENOMIC DNA]</scope>
    <source>
        <strain evidence="3 4">ADMK78</strain>
    </source>
</reference>
<feature type="compositionally biased region" description="Basic and acidic residues" evidence="1">
    <location>
        <begin position="121"/>
        <end position="145"/>
    </location>
</feature>
<evidence type="ECO:0000313" key="3">
    <source>
        <dbReference type="EMBL" id="QLF69270.1"/>
    </source>
</evidence>
<feature type="transmembrane region" description="Helical" evidence="2">
    <location>
        <begin position="178"/>
        <end position="196"/>
    </location>
</feature>
<keyword evidence="2" id="KW-1133">Transmembrane helix</keyword>
<dbReference type="RefSeq" id="WP_138285595.1">
    <property type="nucleotide sequence ID" value="NZ_CP058350.1"/>
</dbReference>
<evidence type="ECO:0000256" key="1">
    <source>
        <dbReference type="SAM" id="MobiDB-lite"/>
    </source>
</evidence>
<dbReference type="Proteomes" id="UP000308530">
    <property type="component" value="Chromosome"/>
</dbReference>
<evidence type="ECO:0008006" key="5">
    <source>
        <dbReference type="Google" id="ProtNLM"/>
    </source>
</evidence>
<feature type="region of interest" description="Disordered" evidence="1">
    <location>
        <begin position="93"/>
        <end position="168"/>
    </location>
</feature>
<accession>A0ABX6QM10</accession>
<sequence length="388" mass="42035">MSGLETAIRNALERSERENAETRARIYQSARQALETGLRKQAINDEETVSFQRRRLEALIHSIELEERARLDEALTPPSLDVDSLLDSAATQGVASPSVLAPDRREPAFASSEADVSPDIRGGDVRAAQEARPFEEPSIDMRSERAAPPPVEPRPEGKKKKVKAERPRSRSTGAFARLFIYGTILTALGTGAWWVYTSDFMLTAEERNLGLPTPQPRVQAEDFTGSSAGPQAVNERGGFSDEWLDVFAPQQIAAIRPRPNSLVDVVTASDGTAVRILSSSGDPSGAVEITVPTEVLRQMAGRSSTIALTLQSTDDEPVELSVSCDFSRLGDCSRRRFTANAQKADALFRVSFENGMAPANAGRLVINGDVTGSGRGINLYSVRILPGQ</sequence>
<name>A0ABX6QM10_9HYPH</name>
<protein>
    <recommendedName>
        <fullName evidence="5">Biotin transporter BioY</fullName>
    </recommendedName>
</protein>
<keyword evidence="2" id="KW-0812">Transmembrane</keyword>